<dbReference type="AlphaFoldDB" id="A0AAE3GK58"/>
<proteinExistence type="predicted"/>
<dbReference type="GO" id="GO:0004497">
    <property type="term" value="F:monooxygenase activity"/>
    <property type="evidence" value="ECO:0007669"/>
    <property type="project" value="UniProtKB-KW"/>
</dbReference>
<dbReference type="Proteomes" id="UP001206128">
    <property type="component" value="Unassembled WGS sequence"/>
</dbReference>
<dbReference type="SUPFAM" id="SSF54909">
    <property type="entry name" value="Dimeric alpha+beta barrel"/>
    <property type="match status" value="1"/>
</dbReference>
<evidence type="ECO:0000259" key="1">
    <source>
        <dbReference type="PROSITE" id="PS51725"/>
    </source>
</evidence>
<dbReference type="EMBL" id="JAMTCK010000016">
    <property type="protein sequence ID" value="MCP2168912.1"/>
    <property type="molecule type" value="Genomic_DNA"/>
</dbReference>
<keyword evidence="2" id="KW-0560">Oxidoreductase</keyword>
<dbReference type="Pfam" id="PF03992">
    <property type="entry name" value="ABM"/>
    <property type="match status" value="1"/>
</dbReference>
<dbReference type="GO" id="GO:0005829">
    <property type="term" value="C:cytosol"/>
    <property type="evidence" value="ECO:0007669"/>
    <property type="project" value="TreeGrafter"/>
</dbReference>
<feature type="domain" description="ABM" evidence="1">
    <location>
        <begin position="146"/>
        <end position="235"/>
    </location>
</feature>
<evidence type="ECO:0000313" key="2">
    <source>
        <dbReference type="EMBL" id="MCP2168912.1"/>
    </source>
</evidence>
<dbReference type="InterPro" id="IPR011008">
    <property type="entry name" value="Dimeric_a/b-barrel"/>
</dbReference>
<comment type="caution">
    <text evidence="2">The sequence shown here is derived from an EMBL/GenBank/DDBJ whole genome shotgun (WGS) entry which is preliminary data.</text>
</comment>
<dbReference type="InterPro" id="IPR050744">
    <property type="entry name" value="AI-2_Isomerase_LsrG"/>
</dbReference>
<accession>A0AAE3GK58</accession>
<sequence length="240" mass="25778">MSAFVGIQPEGAGNGVEHVRGHVAGSALFQARVVVDADARQQSEFLASEPGNPALATEAGSTVIVGLPSGATGLEEFAELPSAVHTAVWLTDGLLCLVLSDPGTVNPDWSEHWVGGLRAATMDIVRHGGHLEPREPNREFHMTGTLSLIASFTAKPGQEQRLRDELTAMIAPSLAEEGCLGYHPYSDPTRADRMIIVEEWVDSAALDHHFSLPHFKHVAAVLEEILAEPFTLRRLTDVPA</sequence>
<gene>
    <name evidence="2" type="ORF">LX83_005792</name>
</gene>
<organism evidence="2 3">
    <name type="scientific">Goodfellowiella coeruleoviolacea</name>
    <dbReference type="NCBI Taxonomy" id="334858"/>
    <lineage>
        <taxon>Bacteria</taxon>
        <taxon>Bacillati</taxon>
        <taxon>Actinomycetota</taxon>
        <taxon>Actinomycetes</taxon>
        <taxon>Pseudonocardiales</taxon>
        <taxon>Pseudonocardiaceae</taxon>
        <taxon>Goodfellowiella</taxon>
    </lineage>
</organism>
<name>A0AAE3GK58_9PSEU</name>
<keyword evidence="2" id="KW-0503">Monooxygenase</keyword>
<protein>
    <submittedName>
        <fullName evidence="2">Quinol monooxygenase YgiN</fullName>
    </submittedName>
</protein>
<reference evidence="2" key="1">
    <citation type="submission" date="2022-06" db="EMBL/GenBank/DDBJ databases">
        <title>Genomic Encyclopedia of Archaeal and Bacterial Type Strains, Phase II (KMG-II): from individual species to whole genera.</title>
        <authorList>
            <person name="Goeker M."/>
        </authorList>
    </citation>
    <scope>NUCLEOTIDE SEQUENCE</scope>
    <source>
        <strain evidence="2">DSM 43935</strain>
    </source>
</reference>
<dbReference type="PANTHER" id="PTHR33336:SF3">
    <property type="entry name" value="ABM DOMAIN-CONTAINING PROTEIN"/>
    <property type="match status" value="1"/>
</dbReference>
<dbReference type="Gene3D" id="3.30.70.100">
    <property type="match status" value="1"/>
</dbReference>
<evidence type="ECO:0000313" key="3">
    <source>
        <dbReference type="Proteomes" id="UP001206128"/>
    </source>
</evidence>
<keyword evidence="3" id="KW-1185">Reference proteome</keyword>
<dbReference type="InterPro" id="IPR007138">
    <property type="entry name" value="ABM_dom"/>
</dbReference>
<dbReference type="PROSITE" id="PS51725">
    <property type="entry name" value="ABM"/>
    <property type="match status" value="1"/>
</dbReference>
<dbReference type="PANTHER" id="PTHR33336">
    <property type="entry name" value="QUINOL MONOOXYGENASE YGIN-RELATED"/>
    <property type="match status" value="1"/>
</dbReference>